<proteinExistence type="predicted"/>
<dbReference type="AlphaFoldDB" id="A0A831ZIY3"/>
<evidence type="ECO:0000259" key="2">
    <source>
        <dbReference type="PROSITE" id="PS50093"/>
    </source>
</evidence>
<evidence type="ECO:0000256" key="1">
    <source>
        <dbReference type="SAM" id="SignalP"/>
    </source>
</evidence>
<dbReference type="PROSITE" id="PS50093">
    <property type="entry name" value="PKD"/>
    <property type="match status" value="1"/>
</dbReference>
<keyword evidence="1" id="KW-0732">Signal</keyword>
<dbReference type="InterPro" id="IPR000601">
    <property type="entry name" value="PKD_dom"/>
</dbReference>
<feature type="signal peptide" evidence="1">
    <location>
        <begin position="1"/>
        <end position="22"/>
    </location>
</feature>
<gene>
    <name evidence="3" type="ORF">ENS06_02205</name>
</gene>
<dbReference type="Gene3D" id="2.60.40.10">
    <property type="entry name" value="Immunoglobulins"/>
    <property type="match status" value="4"/>
</dbReference>
<feature type="chain" id="PRO_5033019989" description="PKD domain-containing protein" evidence="1">
    <location>
        <begin position="23"/>
        <end position="819"/>
    </location>
</feature>
<sequence length="819" mass="89216">MMKRAILLLACVAVTAAAVFWAVDGTAAVSRVRCVVWQGDPAKYHTALSGQATQLKGVIDTTSTSTIYYQWDFGDGTSSAVQALSGKTRYEVEVTHTYTAAVGTPFTAKLRVDAVDASMANAVEDIYLLKIEENSLDARVNIAIDRGLWFLYKTRQTPTWAYSLTGEPVVLWTSYSSYYASPTASAVLAFEINNHKETGNDNEDPYVEAVTRGLNWLFTGYAYNTNYPMLQAVNINVQTYGNPDTNGNGRGIQVRDYSSNPAYEGGMIMDAIVATGTPNASTGRDFDGDGAADTYGKVLQDMVDMYAWGQYDDATVGGGWRYSWNSLPDNSACQWAAIGMIPAQDPPWNCIVPQWVKDRNNVWLTYSYNPTYKWFGYTGTGAGNNSSQATRPSGMVQMVMSVLNYKWDTRWINTEGWFATASNWTWFMLNRTYYGWYAFVKAMRLSNTETLSNGFNWYRGTNGIAEKLLAEQEADGSWPAGGQTTHPHDYGDTFVTAWAIGMLKPALFAAAPIACFTAKPNPSYADSPITFDPSCSGHSETGKDIANLTLFEWDWDHDGVYDQSTTSPQTVTHAFSCASLPCTYPVTLRVTDDSTPALTATYVVNVVISNPPHPPVADANGPYMVSLCSNDSLLLKGTGSYDPNEGKHEDGCTTCEDDTITAWDWDLVPPLTQFTDKTGASVTLSAADVATYFPAGSHTVGLRVTDNTAKSFPNSGQGNLTDTDFADVSSYTGCVCNLAARPKSGKIQITWTHTGASSYDVYRSTTGPNSGFVLVADNVVTTYATYLDTNVVNGTKYYYRVVTSDGCGSNVASATPTTR</sequence>
<reference evidence="3" key="1">
    <citation type="journal article" date="2020" name="mSystems">
        <title>Genome- and Community-Level Interaction Insights into Carbon Utilization and Element Cycling Functions of Hydrothermarchaeota in Hydrothermal Sediment.</title>
        <authorList>
            <person name="Zhou Z."/>
            <person name="Liu Y."/>
            <person name="Xu W."/>
            <person name="Pan J."/>
            <person name="Luo Z.H."/>
            <person name="Li M."/>
        </authorList>
    </citation>
    <scope>NUCLEOTIDE SEQUENCE [LARGE SCALE GENOMIC DNA]</scope>
    <source>
        <strain evidence="3">SpSt-456</strain>
    </source>
</reference>
<dbReference type="InterPro" id="IPR036116">
    <property type="entry name" value="FN3_sf"/>
</dbReference>
<evidence type="ECO:0000313" key="3">
    <source>
        <dbReference type="EMBL" id="HFK96121.1"/>
    </source>
</evidence>
<protein>
    <recommendedName>
        <fullName evidence="2">PKD domain-containing protein</fullName>
    </recommendedName>
</protein>
<dbReference type="EMBL" id="DSTK01000009">
    <property type="protein sequence ID" value="HFK96121.1"/>
    <property type="molecule type" value="Genomic_DNA"/>
</dbReference>
<name>A0A831ZIY3_9BACT</name>
<dbReference type="Pfam" id="PF00801">
    <property type="entry name" value="PKD"/>
    <property type="match status" value="1"/>
</dbReference>
<dbReference type="SUPFAM" id="SSF49299">
    <property type="entry name" value="PKD domain"/>
    <property type="match status" value="2"/>
</dbReference>
<accession>A0A831ZIY3</accession>
<dbReference type="CDD" id="cd00146">
    <property type="entry name" value="PKD"/>
    <property type="match status" value="2"/>
</dbReference>
<organism evidence="3">
    <name type="scientific">Desulfacinum infernum</name>
    <dbReference type="NCBI Taxonomy" id="35837"/>
    <lineage>
        <taxon>Bacteria</taxon>
        <taxon>Pseudomonadati</taxon>
        <taxon>Thermodesulfobacteriota</taxon>
        <taxon>Syntrophobacteria</taxon>
        <taxon>Syntrophobacterales</taxon>
        <taxon>Syntrophobacteraceae</taxon>
        <taxon>Desulfacinum</taxon>
    </lineage>
</organism>
<dbReference type="InterPro" id="IPR035986">
    <property type="entry name" value="PKD_dom_sf"/>
</dbReference>
<comment type="caution">
    <text evidence="3">The sequence shown here is derived from an EMBL/GenBank/DDBJ whole genome shotgun (WGS) entry which is preliminary data.</text>
</comment>
<dbReference type="InterPro" id="IPR013783">
    <property type="entry name" value="Ig-like_fold"/>
</dbReference>
<dbReference type="SUPFAM" id="SSF49265">
    <property type="entry name" value="Fibronectin type III"/>
    <property type="match status" value="1"/>
</dbReference>
<feature type="domain" description="PKD" evidence="2">
    <location>
        <begin position="60"/>
        <end position="101"/>
    </location>
</feature>